<accession>A0A0L6VT38</accession>
<feature type="compositionally biased region" description="Polar residues" evidence="1">
    <location>
        <begin position="258"/>
        <end position="272"/>
    </location>
</feature>
<feature type="region of interest" description="Disordered" evidence="1">
    <location>
        <begin position="240"/>
        <end position="311"/>
    </location>
</feature>
<keyword evidence="4" id="KW-1185">Reference proteome</keyword>
<dbReference type="OrthoDB" id="8053277at2759"/>
<proteinExistence type="predicted"/>
<feature type="compositionally biased region" description="Basic and acidic residues" evidence="1">
    <location>
        <begin position="243"/>
        <end position="253"/>
    </location>
</feature>
<dbReference type="EMBL" id="LAVV01001721">
    <property type="protein sequence ID" value="KNZ63365.1"/>
    <property type="molecule type" value="Genomic_DNA"/>
</dbReference>
<dbReference type="InterPro" id="IPR025724">
    <property type="entry name" value="GAG-pre-integrase_dom"/>
</dbReference>
<feature type="domain" description="GAG-pre-integrase" evidence="2">
    <location>
        <begin position="501"/>
        <end position="564"/>
    </location>
</feature>
<evidence type="ECO:0000256" key="1">
    <source>
        <dbReference type="SAM" id="MobiDB-lite"/>
    </source>
</evidence>
<comment type="caution">
    <text evidence="3">The sequence shown here is derived from an EMBL/GenBank/DDBJ whole genome shotgun (WGS) entry which is preliminary data.</text>
</comment>
<reference evidence="3 4" key="1">
    <citation type="submission" date="2015-08" db="EMBL/GenBank/DDBJ databases">
        <title>Next Generation Sequencing and Analysis of the Genome of Puccinia sorghi L Schw, the Causal Agent of Maize Common Rust.</title>
        <authorList>
            <person name="Rochi L."/>
            <person name="Burguener G."/>
            <person name="Darino M."/>
            <person name="Turjanski A."/>
            <person name="Kreff E."/>
            <person name="Dieguez M.J."/>
            <person name="Sacco F."/>
        </authorList>
    </citation>
    <scope>NUCLEOTIDE SEQUENCE [LARGE SCALE GENOMIC DNA]</scope>
    <source>
        <strain evidence="3 4">RO10H11247</strain>
    </source>
</reference>
<dbReference type="Proteomes" id="UP000037035">
    <property type="component" value="Unassembled WGS sequence"/>
</dbReference>
<organism evidence="3 4">
    <name type="scientific">Puccinia sorghi</name>
    <dbReference type="NCBI Taxonomy" id="27349"/>
    <lineage>
        <taxon>Eukaryota</taxon>
        <taxon>Fungi</taxon>
        <taxon>Dikarya</taxon>
        <taxon>Basidiomycota</taxon>
        <taxon>Pucciniomycotina</taxon>
        <taxon>Pucciniomycetes</taxon>
        <taxon>Pucciniales</taxon>
        <taxon>Pucciniaceae</taxon>
        <taxon>Puccinia</taxon>
    </lineage>
</organism>
<name>A0A0L6VT38_9BASI</name>
<gene>
    <name evidence="3" type="ORF">VP01_1154g5</name>
</gene>
<sequence length="607" mass="67470">MGNLFDNALTELRESTSARPKDPPPQINIIEGTPDPRNRQTYLRSRHKPIHRPPHNRVPTLSIASCSLFPSLRSMAAISKRDLRDENLSLSEMDDILLKIALTSTIDDGIKVGVAECKSGLDGFHLISDTFTLRSRSAHLGIIRDLLDLRFNLQDKSADLDSHFRKIENLVKQLTRSDFQVTEESLTGLFFQLSLPNPESYPFVNVSRQLDFRMEAGNYRVNNADLLRIAKTELALYRQSKKSNYDRKPDRSYPNKPDGSNPQNKTPSNTSPAIPKWCPKCRSRDHASADCPKNTSSTGSSNTQRAATAPPRPTFTIQSAEAQDNSVSLLQPEDPTIQSITPQQLNPDVTQAEMDWLMKNGATLFGLDSCASHTFTNNLNLLSDCITLRKPIPLITATNTTTSFVTVVGKMTLINKTGSITINNVYFSPDATSTLLSAECLRLGGGNIEVDDSGNVGVRFSSGFCFQSFSINRRWQVPAIVRPGSVPLVFVPPIKVCNIKQSESTCLSAEIALKTSDALLWHRRLGHISLKRIIKMCAAGKFPGLPDRLTNKDFVCEDCLMSKSKRDRQRLSNNERLQPMDVIVSDVLGPFVESFMGMSLLEFSTLH</sequence>
<evidence type="ECO:0000259" key="2">
    <source>
        <dbReference type="Pfam" id="PF13976"/>
    </source>
</evidence>
<evidence type="ECO:0000313" key="4">
    <source>
        <dbReference type="Proteomes" id="UP000037035"/>
    </source>
</evidence>
<feature type="compositionally biased region" description="Polar residues" evidence="1">
    <location>
        <begin position="293"/>
        <end position="306"/>
    </location>
</feature>
<evidence type="ECO:0000313" key="3">
    <source>
        <dbReference type="EMBL" id="KNZ63365.1"/>
    </source>
</evidence>
<dbReference type="VEuPathDB" id="FungiDB:VP01_1154g5"/>
<dbReference type="AlphaFoldDB" id="A0A0L6VT38"/>
<feature type="region of interest" description="Disordered" evidence="1">
    <location>
        <begin position="14"/>
        <end position="40"/>
    </location>
</feature>
<protein>
    <recommendedName>
        <fullName evidence="2">GAG-pre-integrase domain-containing protein</fullName>
    </recommendedName>
</protein>
<dbReference type="Pfam" id="PF13976">
    <property type="entry name" value="gag_pre-integrs"/>
    <property type="match status" value="1"/>
</dbReference>